<evidence type="ECO:0000313" key="1">
    <source>
        <dbReference type="EMBL" id="CAK5050840.1"/>
    </source>
</evidence>
<dbReference type="Proteomes" id="UP001497535">
    <property type="component" value="Unassembled WGS sequence"/>
</dbReference>
<keyword evidence="2" id="KW-1185">Reference proteome</keyword>
<protein>
    <submittedName>
        <fullName evidence="1">Uncharacterized protein</fullName>
    </submittedName>
</protein>
<organism evidence="1 2">
    <name type="scientific">Meloidogyne enterolobii</name>
    <name type="common">Root-knot nematode worm</name>
    <name type="synonym">Meloidogyne mayaguensis</name>
    <dbReference type="NCBI Taxonomy" id="390850"/>
    <lineage>
        <taxon>Eukaryota</taxon>
        <taxon>Metazoa</taxon>
        <taxon>Ecdysozoa</taxon>
        <taxon>Nematoda</taxon>
        <taxon>Chromadorea</taxon>
        <taxon>Rhabditida</taxon>
        <taxon>Tylenchina</taxon>
        <taxon>Tylenchomorpha</taxon>
        <taxon>Tylenchoidea</taxon>
        <taxon>Meloidogynidae</taxon>
        <taxon>Meloidogyninae</taxon>
        <taxon>Meloidogyne</taxon>
    </lineage>
</organism>
<evidence type="ECO:0000313" key="2">
    <source>
        <dbReference type="Proteomes" id="UP001497535"/>
    </source>
</evidence>
<gene>
    <name evidence="1" type="ORF">MENTE1834_LOCUS13431</name>
</gene>
<accession>A0ACB0YKF0</accession>
<sequence>MPGGHQQQILENSSLLSDFDIHSQQQQQQQMNSTSGLWPPPPQTSSIDSAAASAGSDQWELKCAKV</sequence>
<dbReference type="EMBL" id="CAVMJV010000014">
    <property type="protein sequence ID" value="CAK5050840.1"/>
    <property type="molecule type" value="Genomic_DNA"/>
</dbReference>
<reference evidence="1" key="1">
    <citation type="submission" date="2023-11" db="EMBL/GenBank/DDBJ databases">
        <authorList>
            <person name="Poullet M."/>
        </authorList>
    </citation>
    <scope>NUCLEOTIDE SEQUENCE</scope>
    <source>
        <strain evidence="1">E1834</strain>
    </source>
</reference>
<name>A0ACB0YKF0_MELEN</name>
<proteinExistence type="predicted"/>
<comment type="caution">
    <text evidence="1">The sequence shown here is derived from an EMBL/GenBank/DDBJ whole genome shotgun (WGS) entry which is preliminary data.</text>
</comment>